<dbReference type="EMBL" id="BAABHS010000028">
    <property type="protein sequence ID" value="GAA4984396.1"/>
    <property type="molecule type" value="Genomic_DNA"/>
</dbReference>
<dbReference type="Pfam" id="PF01796">
    <property type="entry name" value="OB_ChsH2_C"/>
    <property type="match status" value="1"/>
</dbReference>
<reference evidence="4" key="1">
    <citation type="journal article" date="2019" name="Int. J. Syst. Evol. Microbiol.">
        <title>The Global Catalogue of Microorganisms (GCM) 10K type strain sequencing project: providing services to taxonomists for standard genome sequencing and annotation.</title>
        <authorList>
            <consortium name="The Broad Institute Genomics Platform"/>
            <consortium name="The Broad Institute Genome Sequencing Center for Infectious Disease"/>
            <person name="Wu L."/>
            <person name="Ma J."/>
        </authorList>
    </citation>
    <scope>NUCLEOTIDE SEQUENCE [LARGE SCALE GENOMIC DNA]</scope>
    <source>
        <strain evidence="4">JCM 17986</strain>
    </source>
</reference>
<dbReference type="InterPro" id="IPR052513">
    <property type="entry name" value="Thioester_dehydratase-like"/>
</dbReference>
<name>A0ABP9I1K1_9ACTN</name>
<dbReference type="Gene3D" id="6.10.30.10">
    <property type="match status" value="1"/>
</dbReference>
<organism evidence="3 4">
    <name type="scientific">Yinghuangia aomiensis</name>
    <dbReference type="NCBI Taxonomy" id="676205"/>
    <lineage>
        <taxon>Bacteria</taxon>
        <taxon>Bacillati</taxon>
        <taxon>Actinomycetota</taxon>
        <taxon>Actinomycetes</taxon>
        <taxon>Kitasatosporales</taxon>
        <taxon>Streptomycetaceae</taxon>
        <taxon>Yinghuangia</taxon>
    </lineage>
</organism>
<dbReference type="PANTHER" id="PTHR34075">
    <property type="entry name" value="BLR3430 PROTEIN"/>
    <property type="match status" value="1"/>
</dbReference>
<feature type="domain" description="ChsH2 C-terminal OB-fold" evidence="1">
    <location>
        <begin position="61"/>
        <end position="123"/>
    </location>
</feature>
<evidence type="ECO:0000313" key="3">
    <source>
        <dbReference type="EMBL" id="GAA4984396.1"/>
    </source>
</evidence>
<evidence type="ECO:0000259" key="1">
    <source>
        <dbReference type="Pfam" id="PF01796"/>
    </source>
</evidence>
<gene>
    <name evidence="3" type="ORF">GCM10023205_63070</name>
</gene>
<dbReference type="Pfam" id="PF12172">
    <property type="entry name" value="zf-ChsH2"/>
    <property type="match status" value="1"/>
</dbReference>
<feature type="domain" description="ChsH2 rubredoxin-like zinc ribbon" evidence="2">
    <location>
        <begin position="24"/>
        <end position="56"/>
    </location>
</feature>
<proteinExistence type="predicted"/>
<keyword evidence="4" id="KW-1185">Reference proteome</keyword>
<accession>A0ABP9I1K1</accession>
<evidence type="ECO:0000259" key="2">
    <source>
        <dbReference type="Pfam" id="PF12172"/>
    </source>
</evidence>
<dbReference type="PANTHER" id="PTHR34075:SF5">
    <property type="entry name" value="BLR3430 PROTEIN"/>
    <property type="match status" value="1"/>
</dbReference>
<dbReference type="Proteomes" id="UP001500466">
    <property type="component" value="Unassembled WGS sequence"/>
</dbReference>
<sequence length="140" mass="15303">MNPDSPSPAQRPIPVPTPLSAPFWQGCAEGKLRYQECEDCGRAIFKPQDFCPNCLGIRLTWRESSGSGEVYSYSVVWRPQTPAFEVPYVVAIVELAEGFQMLTNVVNCEPDAVYCGMPVSVVFAPVADDIALPFFAPSPA</sequence>
<dbReference type="InterPro" id="IPR022002">
    <property type="entry name" value="ChsH2_Znr"/>
</dbReference>
<protein>
    <submittedName>
        <fullName evidence="3">OB-fold domain-containing protein</fullName>
    </submittedName>
</protein>
<evidence type="ECO:0000313" key="4">
    <source>
        <dbReference type="Proteomes" id="UP001500466"/>
    </source>
</evidence>
<dbReference type="SUPFAM" id="SSF50249">
    <property type="entry name" value="Nucleic acid-binding proteins"/>
    <property type="match status" value="1"/>
</dbReference>
<comment type="caution">
    <text evidence="3">The sequence shown here is derived from an EMBL/GenBank/DDBJ whole genome shotgun (WGS) entry which is preliminary data.</text>
</comment>
<dbReference type="InterPro" id="IPR002878">
    <property type="entry name" value="ChsH2_C"/>
</dbReference>
<dbReference type="InterPro" id="IPR012340">
    <property type="entry name" value="NA-bd_OB-fold"/>
</dbReference>